<sequence>MLPNEEHDEKKVTLEGERKFDQFLAQQVATPKSFSTKTGIKLKTLYIPKFNIEFEASLSEILQEPPFFMKSAFLKADFSNLSREPLQISDVIHKAVIKVDESGTEAAAATAVIMSRCIKVSNEPKKEHQFIANRPFGLIIMHEPTETVLFMGKVNHL</sequence>
<dbReference type="PANTHER" id="PTHR11461:SF211">
    <property type="entry name" value="GH10112P-RELATED"/>
    <property type="match status" value="1"/>
</dbReference>
<organism evidence="3 4">
    <name type="scientific">Naegleria fowleri</name>
    <name type="common">Brain eating amoeba</name>
    <dbReference type="NCBI Taxonomy" id="5763"/>
    <lineage>
        <taxon>Eukaryota</taxon>
        <taxon>Discoba</taxon>
        <taxon>Heterolobosea</taxon>
        <taxon>Tetramitia</taxon>
        <taxon>Eutetramitia</taxon>
        <taxon>Vahlkampfiidae</taxon>
        <taxon>Naegleria</taxon>
    </lineage>
</organism>
<dbReference type="PANTHER" id="PTHR11461">
    <property type="entry name" value="SERINE PROTEASE INHIBITOR, SERPIN"/>
    <property type="match status" value="1"/>
</dbReference>
<dbReference type="RefSeq" id="XP_044568489.1">
    <property type="nucleotide sequence ID" value="XM_044711463.1"/>
</dbReference>
<protein>
    <recommendedName>
        <fullName evidence="2">Serpin domain-containing protein</fullName>
    </recommendedName>
</protein>
<reference evidence="3 4" key="1">
    <citation type="journal article" date="2019" name="Sci. Rep.">
        <title>Nanopore sequencing improves the draft genome of the human pathogenic amoeba Naegleria fowleri.</title>
        <authorList>
            <person name="Liechti N."/>
            <person name="Schurch N."/>
            <person name="Bruggmann R."/>
            <person name="Wittwer M."/>
        </authorList>
    </citation>
    <scope>NUCLEOTIDE SEQUENCE [LARGE SCALE GENOMIC DNA]</scope>
    <source>
        <strain evidence="3 4">ATCC 30894</strain>
    </source>
</reference>
<feature type="domain" description="Serpin" evidence="2">
    <location>
        <begin position="36"/>
        <end position="156"/>
    </location>
</feature>
<name>A0A6A5C7N3_NAEFO</name>
<dbReference type="VEuPathDB" id="AmoebaDB:NF0016600"/>
<dbReference type="SUPFAM" id="SSF56574">
    <property type="entry name" value="Serpins"/>
    <property type="match status" value="1"/>
</dbReference>
<dbReference type="OrthoDB" id="1063785at2759"/>
<keyword evidence="4" id="KW-1185">Reference proteome</keyword>
<dbReference type="InterPro" id="IPR042178">
    <property type="entry name" value="Serpin_sf_1"/>
</dbReference>
<accession>A0A6A5C7N3</accession>
<gene>
    <name evidence="3" type="ORF">FDP41_007691</name>
</gene>
<dbReference type="VEuPathDB" id="AmoebaDB:NfTy_006570"/>
<comment type="caution">
    <text evidence="3">The sequence shown here is derived from an EMBL/GenBank/DDBJ whole genome shotgun (WGS) entry which is preliminary data.</text>
</comment>
<evidence type="ECO:0000313" key="4">
    <source>
        <dbReference type="Proteomes" id="UP000444721"/>
    </source>
</evidence>
<dbReference type="Gene3D" id="3.30.497.10">
    <property type="entry name" value="Antithrombin, subunit I, domain 2"/>
    <property type="match status" value="1"/>
</dbReference>
<dbReference type="InterPro" id="IPR000215">
    <property type="entry name" value="Serpin_fam"/>
</dbReference>
<dbReference type="Proteomes" id="UP000444721">
    <property type="component" value="Unassembled WGS sequence"/>
</dbReference>
<evidence type="ECO:0000259" key="2">
    <source>
        <dbReference type="Pfam" id="PF00079"/>
    </source>
</evidence>
<dbReference type="InterPro" id="IPR036186">
    <property type="entry name" value="Serpin_sf"/>
</dbReference>
<dbReference type="GO" id="GO:0005615">
    <property type="term" value="C:extracellular space"/>
    <property type="evidence" value="ECO:0007669"/>
    <property type="project" value="InterPro"/>
</dbReference>
<dbReference type="GO" id="GO:0004867">
    <property type="term" value="F:serine-type endopeptidase inhibitor activity"/>
    <property type="evidence" value="ECO:0007669"/>
    <property type="project" value="InterPro"/>
</dbReference>
<dbReference type="EMBL" id="VFQX01000004">
    <property type="protein sequence ID" value="KAF0983776.1"/>
    <property type="molecule type" value="Genomic_DNA"/>
</dbReference>
<evidence type="ECO:0000313" key="3">
    <source>
        <dbReference type="EMBL" id="KAF0983776.1"/>
    </source>
</evidence>
<dbReference type="Gene3D" id="2.10.310.10">
    <property type="entry name" value="Serpins superfamily"/>
    <property type="match status" value="1"/>
</dbReference>
<dbReference type="AlphaFoldDB" id="A0A6A5C7N3"/>
<dbReference type="InterPro" id="IPR023796">
    <property type="entry name" value="Serpin_dom"/>
</dbReference>
<dbReference type="VEuPathDB" id="AmoebaDB:FDP41_007691"/>
<comment type="similarity">
    <text evidence="1">Belongs to the serpin family.</text>
</comment>
<proteinExistence type="inferred from homology"/>
<evidence type="ECO:0000256" key="1">
    <source>
        <dbReference type="ARBA" id="ARBA00009500"/>
    </source>
</evidence>
<dbReference type="Pfam" id="PF00079">
    <property type="entry name" value="Serpin"/>
    <property type="match status" value="1"/>
</dbReference>
<dbReference type="GeneID" id="68114909"/>